<dbReference type="InterPro" id="IPR039298">
    <property type="entry name" value="ACOT13"/>
</dbReference>
<evidence type="ECO:0000313" key="20">
    <source>
        <dbReference type="EMBL" id="KAG9453881.1"/>
    </source>
</evidence>
<evidence type="ECO:0000256" key="4">
    <source>
        <dbReference type="ARBA" id="ARBA00004514"/>
    </source>
</evidence>
<dbReference type="PANTHER" id="PTHR21660">
    <property type="entry name" value="THIOESTERASE SUPERFAMILY MEMBER-RELATED"/>
    <property type="match status" value="1"/>
</dbReference>
<protein>
    <recommendedName>
        <fullName evidence="16">Acyl-coenzyme A thioesterase 13</fullName>
    </recommendedName>
    <alternativeName>
        <fullName evidence="17">Hotdog-fold thioesterase superfamily member 2</fullName>
    </alternativeName>
    <alternativeName>
        <fullName evidence="18">Thioesterase superfamily member 2</fullName>
    </alternativeName>
</protein>
<dbReference type="GO" id="GO:0047617">
    <property type="term" value="F:fatty acyl-CoA hydrolase activity"/>
    <property type="evidence" value="ECO:0007669"/>
    <property type="project" value="InterPro"/>
</dbReference>
<evidence type="ECO:0000256" key="14">
    <source>
        <dbReference type="ARBA" id="ARBA00058205"/>
    </source>
</evidence>
<evidence type="ECO:0000256" key="18">
    <source>
        <dbReference type="ARBA" id="ARBA00083956"/>
    </source>
</evidence>
<evidence type="ECO:0000256" key="8">
    <source>
        <dbReference type="ARBA" id="ARBA00022990"/>
    </source>
</evidence>
<name>A0AAV7F109_ARIFI</name>
<evidence type="ECO:0000256" key="10">
    <source>
        <dbReference type="ARBA" id="ARBA00023128"/>
    </source>
</evidence>
<sequence>MEVVEKGKARANAALALNKEDSRSVSELKIVPHRPAETPSFYEAFAQRGILVDQIRPGLLVCTFRVPSRLTDENGNFSNGAIANLVDEIGSAALLSEGFPIKVSVDMSISYLSPAKMNDELEIISKSLGHKGGYSGASVLLRNKATGEVIAEGRHSLFGKLASKI</sequence>
<dbReference type="SUPFAM" id="SSF54637">
    <property type="entry name" value="Thioesterase/thiol ester dehydrase-isomerase"/>
    <property type="match status" value="1"/>
</dbReference>
<dbReference type="GO" id="GO:0005819">
    <property type="term" value="C:spindle"/>
    <property type="evidence" value="ECO:0007669"/>
    <property type="project" value="UniProtKB-SubCell"/>
</dbReference>
<comment type="similarity">
    <text evidence="5">Belongs to the thioesterase PaaI family.</text>
</comment>
<evidence type="ECO:0000256" key="5">
    <source>
        <dbReference type="ARBA" id="ARBA00008324"/>
    </source>
</evidence>
<dbReference type="GO" id="GO:0005829">
    <property type="term" value="C:cytosol"/>
    <property type="evidence" value="ECO:0007669"/>
    <property type="project" value="UniProtKB-SubCell"/>
</dbReference>
<dbReference type="Proteomes" id="UP000825729">
    <property type="component" value="Unassembled WGS sequence"/>
</dbReference>
<keyword evidence="6" id="KW-0963">Cytoplasm</keyword>
<dbReference type="GO" id="GO:0005634">
    <property type="term" value="C:nucleus"/>
    <property type="evidence" value="ECO:0007669"/>
    <property type="project" value="UniProtKB-SubCell"/>
</dbReference>
<evidence type="ECO:0000256" key="17">
    <source>
        <dbReference type="ARBA" id="ARBA00081533"/>
    </source>
</evidence>
<comment type="catalytic activity">
    <reaction evidence="13">
        <text>a fatty acyl-CoA + H2O = a fatty acid + CoA + H(+)</text>
        <dbReference type="Rhea" id="RHEA:16781"/>
        <dbReference type="ChEBI" id="CHEBI:15377"/>
        <dbReference type="ChEBI" id="CHEBI:15378"/>
        <dbReference type="ChEBI" id="CHEBI:28868"/>
        <dbReference type="ChEBI" id="CHEBI:57287"/>
        <dbReference type="ChEBI" id="CHEBI:77636"/>
    </reaction>
    <physiologicalReaction direction="left-to-right" evidence="13">
        <dbReference type="Rhea" id="RHEA:16782"/>
    </physiologicalReaction>
</comment>
<keyword evidence="8" id="KW-0007">Acetylation</keyword>
<evidence type="ECO:0000313" key="21">
    <source>
        <dbReference type="Proteomes" id="UP000825729"/>
    </source>
</evidence>
<proteinExistence type="inferred from homology"/>
<evidence type="ECO:0000256" key="7">
    <source>
        <dbReference type="ARBA" id="ARBA00022801"/>
    </source>
</evidence>
<dbReference type="InterPro" id="IPR006683">
    <property type="entry name" value="Thioestr_dom"/>
</dbReference>
<keyword evidence="9" id="KW-0443">Lipid metabolism</keyword>
<comment type="subunit">
    <text evidence="15">Homotetramer. Interacts with PCTP.</text>
</comment>
<keyword evidence="10" id="KW-0496">Mitochondrion</keyword>
<evidence type="ECO:0000256" key="12">
    <source>
        <dbReference type="ARBA" id="ARBA00023242"/>
    </source>
</evidence>
<evidence type="ECO:0000256" key="6">
    <source>
        <dbReference type="ARBA" id="ARBA00022490"/>
    </source>
</evidence>
<keyword evidence="11" id="KW-0206">Cytoskeleton</keyword>
<gene>
    <name evidence="20" type="ORF">H6P81_006785</name>
</gene>
<dbReference type="AlphaFoldDB" id="A0AAV7F109"/>
<dbReference type="InterPro" id="IPR029069">
    <property type="entry name" value="HotDog_dom_sf"/>
</dbReference>
<keyword evidence="7" id="KW-0378">Hydrolase</keyword>
<feature type="domain" description="Thioesterase" evidence="19">
    <location>
        <begin position="74"/>
        <end position="124"/>
    </location>
</feature>
<comment type="function">
    <text evidence="14">Catalyzes the hydrolysis of acyl-CoAs into free fatty acids and coenzyme A (CoASH), regulating their respective intracellular levels. Has acyl-CoA thioesterase activity towards medium (C12) and long-chain (C18) fatty acyl-CoA substrates. Can also hydrolyze 3-hydroxyphenylacetyl-CoA and 3,4-dihydroxyphenylacetyl-CoA (in vitro). May play a role in controlling adaptive thermogenesis.</text>
</comment>
<evidence type="ECO:0000256" key="13">
    <source>
        <dbReference type="ARBA" id="ARBA00052976"/>
    </source>
</evidence>
<evidence type="ECO:0000256" key="3">
    <source>
        <dbReference type="ARBA" id="ARBA00004186"/>
    </source>
</evidence>
<evidence type="ECO:0000256" key="15">
    <source>
        <dbReference type="ARBA" id="ARBA00064709"/>
    </source>
</evidence>
<reference evidence="20 21" key="1">
    <citation type="submission" date="2021-07" db="EMBL/GenBank/DDBJ databases">
        <title>The Aristolochia fimbriata genome: insights into angiosperm evolution, floral development and chemical biosynthesis.</title>
        <authorList>
            <person name="Jiao Y."/>
        </authorList>
    </citation>
    <scope>NUCLEOTIDE SEQUENCE [LARGE SCALE GENOMIC DNA]</scope>
    <source>
        <strain evidence="20">IBCAS-2021</strain>
        <tissue evidence="20">Leaf</tissue>
    </source>
</reference>
<dbReference type="FunFam" id="3.10.129.10:FF:000021">
    <property type="entry name" value="Acyl-coenzyme A thioesterase 13"/>
    <property type="match status" value="1"/>
</dbReference>
<keyword evidence="12" id="KW-0539">Nucleus</keyword>
<dbReference type="PANTHER" id="PTHR21660:SF8">
    <property type="entry name" value="OS02G0521700 PROTEIN"/>
    <property type="match status" value="1"/>
</dbReference>
<evidence type="ECO:0000259" key="19">
    <source>
        <dbReference type="Pfam" id="PF03061"/>
    </source>
</evidence>
<evidence type="ECO:0000256" key="1">
    <source>
        <dbReference type="ARBA" id="ARBA00004123"/>
    </source>
</evidence>
<evidence type="ECO:0000256" key="16">
    <source>
        <dbReference type="ARBA" id="ARBA00067273"/>
    </source>
</evidence>
<keyword evidence="21" id="KW-1185">Reference proteome</keyword>
<dbReference type="Pfam" id="PF03061">
    <property type="entry name" value="4HBT"/>
    <property type="match status" value="1"/>
</dbReference>
<evidence type="ECO:0000256" key="2">
    <source>
        <dbReference type="ARBA" id="ARBA00004173"/>
    </source>
</evidence>
<comment type="subcellular location">
    <subcellularLocation>
        <location evidence="3">Cytoplasm</location>
        <location evidence="3">Cytoskeleton</location>
        <location evidence="3">Spindle</location>
    </subcellularLocation>
    <subcellularLocation>
        <location evidence="4">Cytoplasm</location>
        <location evidence="4">Cytosol</location>
    </subcellularLocation>
    <subcellularLocation>
        <location evidence="2">Mitochondrion</location>
    </subcellularLocation>
    <subcellularLocation>
        <location evidence="1">Nucleus</location>
    </subcellularLocation>
</comment>
<organism evidence="20 21">
    <name type="scientific">Aristolochia fimbriata</name>
    <name type="common">White veined hardy Dutchman's pipe vine</name>
    <dbReference type="NCBI Taxonomy" id="158543"/>
    <lineage>
        <taxon>Eukaryota</taxon>
        <taxon>Viridiplantae</taxon>
        <taxon>Streptophyta</taxon>
        <taxon>Embryophyta</taxon>
        <taxon>Tracheophyta</taxon>
        <taxon>Spermatophyta</taxon>
        <taxon>Magnoliopsida</taxon>
        <taxon>Magnoliidae</taxon>
        <taxon>Piperales</taxon>
        <taxon>Aristolochiaceae</taxon>
        <taxon>Aristolochia</taxon>
    </lineage>
</organism>
<evidence type="ECO:0000256" key="11">
    <source>
        <dbReference type="ARBA" id="ARBA00023212"/>
    </source>
</evidence>
<evidence type="ECO:0000256" key="9">
    <source>
        <dbReference type="ARBA" id="ARBA00023098"/>
    </source>
</evidence>
<dbReference type="CDD" id="cd03443">
    <property type="entry name" value="PaaI_thioesterase"/>
    <property type="match status" value="1"/>
</dbReference>
<dbReference type="EMBL" id="JAINDJ010000003">
    <property type="protein sequence ID" value="KAG9453881.1"/>
    <property type="molecule type" value="Genomic_DNA"/>
</dbReference>
<dbReference type="GO" id="GO:0005739">
    <property type="term" value="C:mitochondrion"/>
    <property type="evidence" value="ECO:0007669"/>
    <property type="project" value="UniProtKB-SubCell"/>
</dbReference>
<dbReference type="GO" id="GO:0006629">
    <property type="term" value="P:lipid metabolic process"/>
    <property type="evidence" value="ECO:0007669"/>
    <property type="project" value="UniProtKB-KW"/>
</dbReference>
<comment type="caution">
    <text evidence="20">The sequence shown here is derived from an EMBL/GenBank/DDBJ whole genome shotgun (WGS) entry which is preliminary data.</text>
</comment>
<accession>A0AAV7F109</accession>
<dbReference type="Gene3D" id="3.10.129.10">
    <property type="entry name" value="Hotdog Thioesterase"/>
    <property type="match status" value="1"/>
</dbReference>